<evidence type="ECO:0000256" key="2">
    <source>
        <dbReference type="ARBA" id="ARBA00009774"/>
    </source>
</evidence>
<keyword evidence="9" id="KW-1185">Reference proteome</keyword>
<dbReference type="Gene3D" id="3.40.50.10230">
    <property type="entry name" value="Cobalamin biosynthesis CobH/CbiC, precorrin-8X methylmutase"/>
    <property type="match status" value="1"/>
</dbReference>
<dbReference type="GO" id="GO:0016993">
    <property type="term" value="F:precorrin-8X methylmutase activity"/>
    <property type="evidence" value="ECO:0007669"/>
    <property type="project" value="UniProtKB-EC"/>
</dbReference>
<evidence type="ECO:0000256" key="4">
    <source>
        <dbReference type="ARBA" id="ARBA00022723"/>
    </source>
</evidence>
<organism evidence="8 9">
    <name type="scientific">Candidatus Nitrososphaera evergladensis SR1</name>
    <dbReference type="NCBI Taxonomy" id="1459636"/>
    <lineage>
        <taxon>Archaea</taxon>
        <taxon>Nitrososphaerota</taxon>
        <taxon>Nitrososphaeria</taxon>
        <taxon>Nitrososphaerales</taxon>
        <taxon>Nitrososphaeraceae</taxon>
        <taxon>Nitrososphaera</taxon>
    </lineage>
</organism>
<keyword evidence="3" id="KW-0169">Cobalamin biosynthesis</keyword>
<keyword evidence="6" id="KW-0456">Lyase</keyword>
<dbReference type="SUPFAM" id="SSF63965">
    <property type="entry name" value="Precorrin-8X methylmutase CbiC/CobH"/>
    <property type="match status" value="1"/>
</dbReference>
<dbReference type="Pfam" id="PF01903">
    <property type="entry name" value="CbiX"/>
    <property type="match status" value="2"/>
</dbReference>
<dbReference type="GO" id="GO:0046872">
    <property type="term" value="F:metal ion binding"/>
    <property type="evidence" value="ECO:0007669"/>
    <property type="project" value="UniProtKB-KW"/>
</dbReference>
<dbReference type="eggNOG" id="arCOG02247">
    <property type="taxonomic scope" value="Archaea"/>
</dbReference>
<gene>
    <name evidence="8" type="ORF">NTE_01733</name>
</gene>
<sequence length="483" mass="53543">MKKRALLIVDRGSREPEVRQEMQEICALAKGKAGYDFADYCFLEVLPPFIEEGIKKCVDAGAEAITVMPYFLYPGMKLKDTVKQSARIGRDKNLNLVITRPLSYHPMMPELVSERIAELKKEKSISLSDSQCDVLLIGHGSSDRNAHDAFVHTAEAIKSRYRNVHHCFLELDTPNIEQGVMQAVARQPKVLLMMPYFLHKGAHIKRDVVNDVSAALEKARFQDAYMARHLGVDDKLVNLVVERAKEVENRQGPDDRSFGTAASRSMTERAFDIEKRSFEIIDSEVGPHDYDSMQWPIVRRVIHATADFDFAGKGKMLFHKRAIESAFFAIKNRCTIVTDVDMVLAAINKKSLSDLGLKGACYISDKSVAEQARRLGKTRSEMAMRHAAKEIEGGIVVVGNAPTALLEVISMVKEGVAKPALIVGIPVGFVSAPESKEALAKMTDDDDGVPFITNVGRKGGSPAASSIINALLLLYQNNSQRRK</sequence>
<dbReference type="eggNOG" id="arCOG02246">
    <property type="taxonomic scope" value="Archaea"/>
</dbReference>
<evidence type="ECO:0000313" key="8">
    <source>
        <dbReference type="EMBL" id="AIF83794.1"/>
    </source>
</evidence>
<proteinExistence type="inferred from homology"/>
<keyword evidence="5 8" id="KW-0413">Isomerase</keyword>
<dbReference type="KEGG" id="nev:NTE_01733"/>
<comment type="similarity">
    <text evidence="2">Belongs to the CobH/CbiC family.</text>
</comment>
<dbReference type="InterPro" id="IPR002762">
    <property type="entry name" value="CbiX-like"/>
</dbReference>
<dbReference type="Pfam" id="PF02570">
    <property type="entry name" value="CbiC"/>
    <property type="match status" value="1"/>
</dbReference>
<comment type="pathway">
    <text evidence="1">Cofactor biosynthesis; adenosylcobalamin biosynthesis.</text>
</comment>
<evidence type="ECO:0000259" key="7">
    <source>
        <dbReference type="Pfam" id="PF02570"/>
    </source>
</evidence>
<dbReference type="AlphaFoldDB" id="A0A075MWY9"/>
<dbReference type="EMBL" id="CP007174">
    <property type="protein sequence ID" value="AIF83794.1"/>
    <property type="molecule type" value="Genomic_DNA"/>
</dbReference>
<evidence type="ECO:0000256" key="5">
    <source>
        <dbReference type="ARBA" id="ARBA00023235"/>
    </source>
</evidence>
<evidence type="ECO:0000256" key="3">
    <source>
        <dbReference type="ARBA" id="ARBA00022573"/>
    </source>
</evidence>
<dbReference type="InterPro" id="IPR003722">
    <property type="entry name" value="Cbl_synth_CobH/CbiC"/>
</dbReference>
<dbReference type="GO" id="GO:0016829">
    <property type="term" value="F:lyase activity"/>
    <property type="evidence" value="ECO:0007669"/>
    <property type="project" value="UniProtKB-KW"/>
</dbReference>
<dbReference type="EC" id="5.4.99.61" evidence="8"/>
<dbReference type="Proteomes" id="UP000028194">
    <property type="component" value="Chromosome"/>
</dbReference>
<keyword evidence="4" id="KW-0479">Metal-binding</keyword>
<reference evidence="8 9" key="1">
    <citation type="journal article" date="2014" name="PLoS ONE">
        <title>Genome Sequence of Candidatus Nitrososphaera evergladensis from Group I.1b Enriched from Everglades Soil Reveals Novel Genomic Features of the Ammonia-Oxidizing Archaea.</title>
        <authorList>
            <person name="Zhalnina K.V."/>
            <person name="Dias R."/>
            <person name="Leonard M.T."/>
            <person name="Dorr de Quadros P."/>
            <person name="Camargo F.A."/>
            <person name="Drew J.C."/>
            <person name="Farmerie W.G."/>
            <person name="Daroub S.H."/>
            <person name="Triplett E.W."/>
        </authorList>
    </citation>
    <scope>NUCLEOTIDE SEQUENCE [LARGE SCALE GENOMIC DNA]</scope>
    <source>
        <strain evidence="8 9">SR1</strain>
    </source>
</reference>
<dbReference type="InterPro" id="IPR036588">
    <property type="entry name" value="CobH/CbiC_sf"/>
</dbReference>
<dbReference type="SUPFAM" id="SSF53800">
    <property type="entry name" value="Chelatase"/>
    <property type="match status" value="1"/>
</dbReference>
<dbReference type="STRING" id="1459636.NTE_01733"/>
<accession>A0A075MWY9</accession>
<dbReference type="GO" id="GO:0009236">
    <property type="term" value="P:cobalamin biosynthetic process"/>
    <property type="evidence" value="ECO:0007669"/>
    <property type="project" value="UniProtKB-UniPathway"/>
</dbReference>
<protein>
    <submittedName>
        <fullName evidence="8">Precorrin isomerase</fullName>
        <ecNumber evidence="8">5.4.99.61</ecNumber>
    </submittedName>
</protein>
<dbReference type="HOGENOM" id="CLU_564543_0_0_2"/>
<evidence type="ECO:0000313" key="9">
    <source>
        <dbReference type="Proteomes" id="UP000028194"/>
    </source>
</evidence>
<evidence type="ECO:0000256" key="6">
    <source>
        <dbReference type="ARBA" id="ARBA00023239"/>
    </source>
</evidence>
<dbReference type="PANTHER" id="PTHR43588:SF1">
    <property type="entry name" value="COBALT-PRECORRIN-8 METHYLMUTASE"/>
    <property type="match status" value="1"/>
</dbReference>
<dbReference type="PANTHER" id="PTHR43588">
    <property type="entry name" value="COBALT-PRECORRIN-8 METHYLMUTASE"/>
    <property type="match status" value="1"/>
</dbReference>
<dbReference type="Gene3D" id="3.40.50.1400">
    <property type="match status" value="2"/>
</dbReference>
<dbReference type="UniPathway" id="UPA00148"/>
<evidence type="ECO:0000256" key="1">
    <source>
        <dbReference type="ARBA" id="ARBA00004953"/>
    </source>
</evidence>
<name>A0A075MWY9_9ARCH</name>
<feature type="domain" description="Cobalamin biosynthesis precorrin-8X methylmutase CobH/CbiC" evidence="7">
    <location>
        <begin position="272"/>
        <end position="472"/>
    </location>
</feature>